<dbReference type="OrthoDB" id="1436790at2759"/>
<dbReference type="EMBL" id="PKPP01002835">
    <property type="protein sequence ID" value="PWA72830.1"/>
    <property type="molecule type" value="Genomic_DNA"/>
</dbReference>
<sequence length="133" mass="15504">MDMATTRTRWNKNLPIKVNVFTWRLRDRLPTRYNLTLRGIDVDLTRCPVCDEGIETSQHLFMECTLASSLWSMVATWWGFADFHKVLRDLIQWGDSVTYNKPIKACFDNSLDSPMPQAVEKHAEKLKKNLKVS</sequence>
<dbReference type="AlphaFoldDB" id="A0A2U1NH99"/>
<proteinExistence type="predicted"/>
<keyword evidence="3" id="KW-1185">Reference proteome</keyword>
<feature type="domain" description="Reverse transcriptase zinc-binding" evidence="1">
    <location>
        <begin position="7"/>
        <end position="71"/>
    </location>
</feature>
<dbReference type="Pfam" id="PF13966">
    <property type="entry name" value="zf-RVT"/>
    <property type="match status" value="1"/>
</dbReference>
<evidence type="ECO:0000313" key="2">
    <source>
        <dbReference type="EMBL" id="PWA72830.1"/>
    </source>
</evidence>
<reference evidence="2 3" key="1">
    <citation type="journal article" date="2018" name="Mol. Plant">
        <title>The genome of Artemisia annua provides insight into the evolution of Asteraceae family and artemisinin biosynthesis.</title>
        <authorList>
            <person name="Shen Q."/>
            <person name="Zhang L."/>
            <person name="Liao Z."/>
            <person name="Wang S."/>
            <person name="Yan T."/>
            <person name="Shi P."/>
            <person name="Liu M."/>
            <person name="Fu X."/>
            <person name="Pan Q."/>
            <person name="Wang Y."/>
            <person name="Lv Z."/>
            <person name="Lu X."/>
            <person name="Zhang F."/>
            <person name="Jiang W."/>
            <person name="Ma Y."/>
            <person name="Chen M."/>
            <person name="Hao X."/>
            <person name="Li L."/>
            <person name="Tang Y."/>
            <person name="Lv G."/>
            <person name="Zhou Y."/>
            <person name="Sun X."/>
            <person name="Brodelius P.E."/>
            <person name="Rose J.K.C."/>
            <person name="Tang K."/>
        </authorList>
    </citation>
    <scope>NUCLEOTIDE SEQUENCE [LARGE SCALE GENOMIC DNA]</scope>
    <source>
        <strain evidence="3">cv. Huhao1</strain>
        <tissue evidence="2">Leaf</tissue>
    </source>
</reference>
<name>A0A2U1NH99_ARTAN</name>
<accession>A0A2U1NH99</accession>
<organism evidence="2 3">
    <name type="scientific">Artemisia annua</name>
    <name type="common">Sweet wormwood</name>
    <dbReference type="NCBI Taxonomy" id="35608"/>
    <lineage>
        <taxon>Eukaryota</taxon>
        <taxon>Viridiplantae</taxon>
        <taxon>Streptophyta</taxon>
        <taxon>Embryophyta</taxon>
        <taxon>Tracheophyta</taxon>
        <taxon>Spermatophyta</taxon>
        <taxon>Magnoliopsida</taxon>
        <taxon>eudicotyledons</taxon>
        <taxon>Gunneridae</taxon>
        <taxon>Pentapetalae</taxon>
        <taxon>asterids</taxon>
        <taxon>campanulids</taxon>
        <taxon>Asterales</taxon>
        <taxon>Asteraceae</taxon>
        <taxon>Asteroideae</taxon>
        <taxon>Anthemideae</taxon>
        <taxon>Artemisiinae</taxon>
        <taxon>Artemisia</taxon>
    </lineage>
</organism>
<protein>
    <recommendedName>
        <fullName evidence="1">Reverse transcriptase zinc-binding domain-containing protein</fullName>
    </recommendedName>
</protein>
<evidence type="ECO:0000259" key="1">
    <source>
        <dbReference type="Pfam" id="PF13966"/>
    </source>
</evidence>
<evidence type="ECO:0000313" key="3">
    <source>
        <dbReference type="Proteomes" id="UP000245207"/>
    </source>
</evidence>
<comment type="caution">
    <text evidence="2">The sequence shown here is derived from an EMBL/GenBank/DDBJ whole genome shotgun (WGS) entry which is preliminary data.</text>
</comment>
<dbReference type="Proteomes" id="UP000245207">
    <property type="component" value="Unassembled WGS sequence"/>
</dbReference>
<dbReference type="InterPro" id="IPR026960">
    <property type="entry name" value="RVT-Znf"/>
</dbReference>
<gene>
    <name evidence="2" type="ORF">CTI12_AA266710</name>
</gene>